<dbReference type="AlphaFoldDB" id="A0A9W7DK39"/>
<gene>
    <name evidence="2" type="ORF">Amon01_000415700</name>
</gene>
<evidence type="ECO:0000256" key="1">
    <source>
        <dbReference type="SAM" id="MobiDB-lite"/>
    </source>
</evidence>
<protein>
    <submittedName>
        <fullName evidence="2">Unnamed protein product</fullName>
    </submittedName>
</protein>
<feature type="region of interest" description="Disordered" evidence="1">
    <location>
        <begin position="179"/>
        <end position="210"/>
    </location>
</feature>
<feature type="compositionally biased region" description="Polar residues" evidence="1">
    <location>
        <begin position="34"/>
        <end position="43"/>
    </location>
</feature>
<feature type="compositionally biased region" description="Low complexity" evidence="1">
    <location>
        <begin position="186"/>
        <end position="202"/>
    </location>
</feature>
<organism evidence="2 3">
    <name type="scientific">Ambrosiozyma monospora</name>
    <name type="common">Yeast</name>
    <name type="synonym">Endomycopsis monosporus</name>
    <dbReference type="NCBI Taxonomy" id="43982"/>
    <lineage>
        <taxon>Eukaryota</taxon>
        <taxon>Fungi</taxon>
        <taxon>Dikarya</taxon>
        <taxon>Ascomycota</taxon>
        <taxon>Saccharomycotina</taxon>
        <taxon>Pichiomycetes</taxon>
        <taxon>Pichiales</taxon>
        <taxon>Pichiaceae</taxon>
        <taxon>Ambrosiozyma</taxon>
    </lineage>
</organism>
<sequence length="210" mass="22770">MKLLNHDHKSPGVKQVKSPVPFTEIASTGIVPQPQLNQHSKQLPSLPPVNGSSSGNKQIRQNQSPRNGGGPLTEDLEEELDFWETMRTLTQPRPPSQKPVSQHHPLHYQSSSASGIQTGSVSTQTQSGSGKHGSLSSNGKSRVNIGSMYMNDLDDEEDEEMESYADQFGLYYNVMTNPASARKQQGGTSAHSDKSSSSSNGGYFLPFNPS</sequence>
<feature type="compositionally biased region" description="Basic and acidic residues" evidence="1">
    <location>
        <begin position="1"/>
        <end position="10"/>
    </location>
</feature>
<feature type="compositionally biased region" description="Polar residues" evidence="1">
    <location>
        <begin position="50"/>
        <end position="66"/>
    </location>
</feature>
<dbReference type="Proteomes" id="UP001165063">
    <property type="component" value="Unassembled WGS sequence"/>
</dbReference>
<name>A0A9W7DK39_AMBMO</name>
<reference evidence="2" key="1">
    <citation type="submission" date="2023-04" db="EMBL/GenBank/DDBJ databases">
        <title>Ambrosiozyma monospora NBRC 1965.</title>
        <authorList>
            <person name="Ichikawa N."/>
            <person name="Sato H."/>
            <person name="Tonouchi N."/>
        </authorList>
    </citation>
    <scope>NUCLEOTIDE SEQUENCE</scope>
    <source>
        <strain evidence="2">NBRC 1965</strain>
    </source>
</reference>
<evidence type="ECO:0000313" key="2">
    <source>
        <dbReference type="EMBL" id="GMG32604.1"/>
    </source>
</evidence>
<evidence type="ECO:0000313" key="3">
    <source>
        <dbReference type="Proteomes" id="UP001165063"/>
    </source>
</evidence>
<comment type="caution">
    <text evidence="2">The sequence shown here is derived from an EMBL/GenBank/DDBJ whole genome shotgun (WGS) entry which is preliminary data.</text>
</comment>
<proteinExistence type="predicted"/>
<accession>A0A9W7DK39</accession>
<keyword evidence="3" id="KW-1185">Reference proteome</keyword>
<feature type="compositionally biased region" description="Low complexity" evidence="1">
    <location>
        <begin position="114"/>
        <end position="129"/>
    </location>
</feature>
<feature type="region of interest" description="Disordered" evidence="1">
    <location>
        <begin position="1"/>
        <end position="143"/>
    </location>
</feature>
<dbReference type="EMBL" id="BSXU01001940">
    <property type="protein sequence ID" value="GMG32604.1"/>
    <property type="molecule type" value="Genomic_DNA"/>
</dbReference>